<organism evidence="1 2">
    <name type="scientific">Shimia thalassica</name>
    <dbReference type="NCBI Taxonomy" id="1715693"/>
    <lineage>
        <taxon>Bacteria</taxon>
        <taxon>Pseudomonadati</taxon>
        <taxon>Pseudomonadota</taxon>
        <taxon>Alphaproteobacteria</taxon>
        <taxon>Rhodobacterales</taxon>
        <taxon>Roseobacteraceae</taxon>
    </lineage>
</organism>
<evidence type="ECO:0000313" key="1">
    <source>
        <dbReference type="EMBL" id="CUJ93861.1"/>
    </source>
</evidence>
<dbReference type="EMBL" id="CYTW01000001">
    <property type="protein sequence ID" value="CUJ93861.1"/>
    <property type="molecule type" value="Genomic_DNA"/>
</dbReference>
<gene>
    <name evidence="1" type="ORF">PH7735_01676</name>
</gene>
<dbReference type="Proteomes" id="UP000051870">
    <property type="component" value="Unassembled WGS sequence"/>
</dbReference>
<dbReference type="STRING" id="1715693.PH7735_01676"/>
<protein>
    <submittedName>
        <fullName evidence="1">Uncharacterized protein</fullName>
    </submittedName>
</protein>
<accession>A0A0P1IPS5</accession>
<dbReference type="GeneID" id="83880723"/>
<evidence type="ECO:0000313" key="2">
    <source>
        <dbReference type="Proteomes" id="UP000051870"/>
    </source>
</evidence>
<dbReference type="RefSeq" id="WP_058310777.1">
    <property type="nucleotide sequence ID" value="NZ_CYTW01000001.1"/>
</dbReference>
<name>A0A0P1IPS5_9RHOB</name>
<proteinExistence type="predicted"/>
<dbReference type="AlphaFoldDB" id="A0A0P1IPS5"/>
<keyword evidence="2" id="KW-1185">Reference proteome</keyword>
<sequence>MDTFKPPTGEAPLDGEIEQLRHLLSDLRFILDGARMRMKQEDTLAPGELGKALTELRHTLRSAIDTEKIFEKRRKEMDGIVHTYKLDLDEARTSIGRRLASLRAASSEGRVSE</sequence>
<reference evidence="2" key="1">
    <citation type="submission" date="2015-09" db="EMBL/GenBank/DDBJ databases">
        <authorList>
            <person name="Rodrigo-Torres Lidia"/>
            <person name="Arahal R.David."/>
        </authorList>
    </citation>
    <scope>NUCLEOTIDE SEQUENCE [LARGE SCALE GENOMIC DNA]</scope>
    <source>
        <strain evidence="2">CECT 7735</strain>
    </source>
</reference>